<sequence length="241" mass="27449">MNKGVANSRQYQKSWRPAMTRGRAFVVLISMGALAIGISAVDCYADLSEFYITKLFAIETQISVLYRQKKTNKDQINKLASLIRDKSNIEAKLNRSISCCHNTHRLAWQKPQPTREKIDRMIEEKARKYGINPNFIKALVQCESGYNVYAYSRKGAMGLTQLMPETCRDMGIKKPFSPEENLDGGIRYIISLLREFKDVRKALYAYNAGPETIRQGKAIPLETKRFADAVLAHFAKLNSQE</sequence>
<accession>A0A7V0IA58</accession>
<gene>
    <name evidence="3" type="ORF">ENF30_01760</name>
</gene>
<dbReference type="PANTHER" id="PTHR37423">
    <property type="entry name" value="SOLUBLE LYTIC MUREIN TRANSGLYCOSYLASE-RELATED"/>
    <property type="match status" value="1"/>
</dbReference>
<comment type="caution">
    <text evidence="3">The sequence shown here is derived from an EMBL/GenBank/DDBJ whole genome shotgun (WGS) entry which is preliminary data.</text>
</comment>
<dbReference type="Gene3D" id="1.10.530.10">
    <property type="match status" value="1"/>
</dbReference>
<dbReference type="SUPFAM" id="SSF53955">
    <property type="entry name" value="Lysozyme-like"/>
    <property type="match status" value="1"/>
</dbReference>
<feature type="domain" description="Transglycosylase SLT" evidence="2">
    <location>
        <begin position="121"/>
        <end position="217"/>
    </location>
</feature>
<dbReference type="EMBL" id="DQWQ01000077">
    <property type="protein sequence ID" value="HDD35506.1"/>
    <property type="molecule type" value="Genomic_DNA"/>
</dbReference>
<dbReference type="Pfam" id="PF01464">
    <property type="entry name" value="SLT"/>
    <property type="match status" value="1"/>
</dbReference>
<evidence type="ECO:0000259" key="2">
    <source>
        <dbReference type="Pfam" id="PF01464"/>
    </source>
</evidence>
<proteinExistence type="inferred from homology"/>
<dbReference type="InterPro" id="IPR008258">
    <property type="entry name" value="Transglycosylase_SLT_dom_1"/>
</dbReference>
<name>A0A7V0IA58_DESA2</name>
<evidence type="ECO:0000313" key="3">
    <source>
        <dbReference type="EMBL" id="HDD35506.1"/>
    </source>
</evidence>
<dbReference type="InterPro" id="IPR023346">
    <property type="entry name" value="Lysozyme-like_dom_sf"/>
</dbReference>
<dbReference type="PANTHER" id="PTHR37423:SF2">
    <property type="entry name" value="MEMBRANE-BOUND LYTIC MUREIN TRANSGLYCOSYLASE C"/>
    <property type="match status" value="1"/>
</dbReference>
<organism evidence="3">
    <name type="scientific">Desulfofervidus auxilii</name>
    <dbReference type="NCBI Taxonomy" id="1621989"/>
    <lineage>
        <taxon>Bacteria</taxon>
        <taxon>Pseudomonadati</taxon>
        <taxon>Thermodesulfobacteriota</taxon>
        <taxon>Candidatus Desulfofervidia</taxon>
        <taxon>Candidatus Desulfofervidales</taxon>
        <taxon>Candidatus Desulfofervidaceae</taxon>
        <taxon>Candidatus Desulfofervidus</taxon>
    </lineage>
</organism>
<dbReference type="AlphaFoldDB" id="A0A7V0IA58"/>
<comment type="similarity">
    <text evidence="1">Belongs to the transglycosylase Slt family.</text>
</comment>
<protein>
    <submittedName>
        <fullName evidence="3">Lytic transglycosylase domain-containing protein</fullName>
    </submittedName>
</protein>
<dbReference type="CDD" id="cd00254">
    <property type="entry name" value="LT-like"/>
    <property type="match status" value="1"/>
</dbReference>
<reference evidence="3" key="1">
    <citation type="journal article" date="2020" name="mSystems">
        <title>Genome- and Community-Level Interaction Insights into Carbon Utilization and Element Cycling Functions of Hydrothermarchaeota in Hydrothermal Sediment.</title>
        <authorList>
            <person name="Zhou Z."/>
            <person name="Liu Y."/>
            <person name="Xu W."/>
            <person name="Pan J."/>
            <person name="Luo Z.H."/>
            <person name="Li M."/>
        </authorList>
    </citation>
    <scope>NUCLEOTIDE SEQUENCE [LARGE SCALE GENOMIC DNA]</scope>
    <source>
        <strain evidence="3">HyVt-113</strain>
    </source>
</reference>
<evidence type="ECO:0000256" key="1">
    <source>
        <dbReference type="ARBA" id="ARBA00007734"/>
    </source>
</evidence>
<dbReference type="Proteomes" id="UP000885706">
    <property type="component" value="Unassembled WGS sequence"/>
</dbReference>